<feature type="transmembrane region" description="Helical" evidence="1">
    <location>
        <begin position="130"/>
        <end position="149"/>
    </location>
</feature>
<feature type="transmembrane region" description="Helical" evidence="1">
    <location>
        <begin position="156"/>
        <end position="175"/>
    </location>
</feature>
<sequence>MRRPFGIEIATCRSVLADPRLAHAERSLDSRAPSRVGDALAVVTLVLLAILLNWQTFQVPQGLPASGDGSDLWVTHWGQTAFLKQAVAETGAIPLWNPHLMSGRPFAADPLAALFYPPTHLVHLLPLREFFLLVLVGHLAFAGVGAYALARLGVRLGTGAALLVGIAFMWSPRLIGHYGAGHLTMTMAAAWLPWVALALVLAIRRGPIWVAPAGLALGLAILAGHPQIAFYHLLMVGALTAGGLVWAAQQEPTGRVRLRAALRVAGIGVGTVAIGALVGAALLIPALEFTHQSLREGGLTVEDRLAPLDLLRYLLAVPLDGATPHEKTFVPGIPVLFLFPLAFLRRRALAALLTVAVCLTAVLAMGAATPLLPFLAEHVPGFGYFRAPARIWFLGTLTLALLAGLGFEALLGGRPHLRLLQPAVILLLAVNLWAVDEPLLHVRSADIGYTPSRLEAVAAALAGDTRVYGVQRNIRQAVLPALDLELADGQDPLQIARYAGFMQLAGGYRFDGYALAIPPFEVYDPEWPTHQDAQPRARLLGLLNVGIVASRAPLDDPELDHIATIGDTFLYRNDAVMPRAFVVPASLGAALAGATPEHLARLAMDGAVAPDPATGGATVTMQTSDRLVVQVDLATDGYLVVGTPWYPGWEARIDGRRATLDQVGGVLQGVSVPAGIHIVEIVYRPRSVWIGLALCVSGLILAGIWTLIAARAARRAPHPPKATL</sequence>
<evidence type="ECO:0000313" key="2">
    <source>
        <dbReference type="EMBL" id="ACZ39221.1"/>
    </source>
</evidence>
<organism evidence="2 3">
    <name type="scientific">Sphaerobacter thermophilus (strain ATCC 49802 / DSM 20745 / KCCM 41009 / NCIMB 13125 / S 6022)</name>
    <dbReference type="NCBI Taxonomy" id="479434"/>
    <lineage>
        <taxon>Bacteria</taxon>
        <taxon>Pseudomonadati</taxon>
        <taxon>Thermomicrobiota</taxon>
        <taxon>Thermomicrobia</taxon>
        <taxon>Sphaerobacterales</taxon>
        <taxon>Sphaerobacterineae</taxon>
        <taxon>Sphaerobacteraceae</taxon>
        <taxon>Sphaerobacter</taxon>
    </lineage>
</organism>
<proteinExistence type="predicted"/>
<dbReference type="Pfam" id="PF09586">
    <property type="entry name" value="YfhO"/>
    <property type="match status" value="1"/>
</dbReference>
<dbReference type="KEGG" id="sti:Sthe_1787"/>
<dbReference type="PANTHER" id="PTHR38454:SF1">
    <property type="entry name" value="INTEGRAL MEMBRANE PROTEIN"/>
    <property type="match status" value="1"/>
</dbReference>
<dbReference type="STRING" id="479434.Sthe_1787"/>
<feature type="transmembrane region" description="Helical" evidence="1">
    <location>
        <begin position="260"/>
        <end position="284"/>
    </location>
</feature>
<keyword evidence="1" id="KW-0472">Membrane</keyword>
<evidence type="ECO:0000256" key="1">
    <source>
        <dbReference type="SAM" id="Phobius"/>
    </source>
</evidence>
<dbReference type="InParanoid" id="D1C4Q4"/>
<dbReference type="InterPro" id="IPR018580">
    <property type="entry name" value="Uncharacterised_YfhO"/>
</dbReference>
<keyword evidence="3" id="KW-1185">Reference proteome</keyword>
<feature type="transmembrane region" description="Helical" evidence="1">
    <location>
        <begin position="181"/>
        <end position="201"/>
    </location>
</feature>
<keyword evidence="1" id="KW-1133">Transmembrane helix</keyword>
<dbReference type="Proteomes" id="UP000002027">
    <property type="component" value="Chromosome 1"/>
</dbReference>
<gene>
    <name evidence="2" type="ordered locus">Sthe_1787</name>
</gene>
<keyword evidence="1" id="KW-0812">Transmembrane</keyword>
<dbReference type="AlphaFoldDB" id="D1C4Q4"/>
<feature type="transmembrane region" description="Helical" evidence="1">
    <location>
        <begin position="688"/>
        <end position="708"/>
    </location>
</feature>
<feature type="transmembrane region" description="Helical" evidence="1">
    <location>
        <begin position="351"/>
        <end position="371"/>
    </location>
</feature>
<reference evidence="3" key="1">
    <citation type="submission" date="2009-11" db="EMBL/GenBank/DDBJ databases">
        <title>The complete chromosome 1 of Sphaerobacter thermophilus DSM 20745.</title>
        <authorList>
            <person name="Lucas S."/>
            <person name="Copeland A."/>
            <person name="Lapidus A."/>
            <person name="Glavina del Rio T."/>
            <person name="Dalin E."/>
            <person name="Tice H."/>
            <person name="Bruce D."/>
            <person name="Goodwin L."/>
            <person name="Pitluck S."/>
            <person name="Kyrpides N."/>
            <person name="Mavromatis K."/>
            <person name="Ivanova N."/>
            <person name="Mikhailova N."/>
            <person name="LaButti K.M."/>
            <person name="Clum A."/>
            <person name="Sun H.I."/>
            <person name="Brettin T."/>
            <person name="Detter J.C."/>
            <person name="Han C."/>
            <person name="Larimer F."/>
            <person name="Land M."/>
            <person name="Hauser L."/>
            <person name="Markowitz V."/>
            <person name="Cheng J.F."/>
            <person name="Hugenholtz P."/>
            <person name="Woyke T."/>
            <person name="Wu D."/>
            <person name="Steenblock K."/>
            <person name="Schneider S."/>
            <person name="Pukall R."/>
            <person name="Goeker M."/>
            <person name="Klenk H.P."/>
            <person name="Eisen J.A."/>
        </authorList>
    </citation>
    <scope>NUCLEOTIDE SEQUENCE [LARGE SCALE GENOMIC DNA]</scope>
    <source>
        <strain evidence="3">ATCC 49802 / DSM 20745 / S 6022</strain>
    </source>
</reference>
<reference evidence="2 3" key="2">
    <citation type="journal article" date="2010" name="Stand. Genomic Sci.">
        <title>Complete genome sequence of Desulfohalobium retbaense type strain (HR(100)).</title>
        <authorList>
            <person name="Spring S."/>
            <person name="Nolan M."/>
            <person name="Lapidus A."/>
            <person name="Glavina Del Rio T."/>
            <person name="Copeland A."/>
            <person name="Tice H."/>
            <person name="Cheng J.F."/>
            <person name="Lucas S."/>
            <person name="Land M."/>
            <person name="Chen F."/>
            <person name="Bruce D."/>
            <person name="Goodwin L."/>
            <person name="Pitluck S."/>
            <person name="Ivanova N."/>
            <person name="Mavromatis K."/>
            <person name="Mikhailova N."/>
            <person name="Pati A."/>
            <person name="Chen A."/>
            <person name="Palaniappan K."/>
            <person name="Hauser L."/>
            <person name="Chang Y.J."/>
            <person name="Jeffries C.D."/>
            <person name="Munk C."/>
            <person name="Kiss H."/>
            <person name="Chain P."/>
            <person name="Han C."/>
            <person name="Brettin T."/>
            <person name="Detter J.C."/>
            <person name="Schuler E."/>
            <person name="Goker M."/>
            <person name="Rohde M."/>
            <person name="Bristow J."/>
            <person name="Eisen J.A."/>
            <person name="Markowitz V."/>
            <person name="Hugenholtz P."/>
            <person name="Kyrpides N.C."/>
            <person name="Klenk H.P."/>
        </authorList>
    </citation>
    <scope>NUCLEOTIDE SEQUENCE [LARGE SCALE GENOMIC DNA]</scope>
    <source>
        <strain evidence="3">ATCC 49802 / DSM 20745 / S 6022</strain>
    </source>
</reference>
<accession>D1C4Q4</accession>
<evidence type="ECO:0000313" key="3">
    <source>
        <dbReference type="Proteomes" id="UP000002027"/>
    </source>
</evidence>
<dbReference type="EMBL" id="CP001823">
    <property type="protein sequence ID" value="ACZ39221.1"/>
    <property type="molecule type" value="Genomic_DNA"/>
</dbReference>
<feature type="transmembrane region" description="Helical" evidence="1">
    <location>
        <begin position="208"/>
        <end position="224"/>
    </location>
</feature>
<dbReference type="HOGENOM" id="CLU_008305_1_0_0"/>
<feature type="transmembrane region" description="Helical" evidence="1">
    <location>
        <begin position="36"/>
        <end position="54"/>
    </location>
</feature>
<feature type="transmembrane region" description="Helical" evidence="1">
    <location>
        <begin position="328"/>
        <end position="344"/>
    </location>
</feature>
<protein>
    <submittedName>
        <fullName evidence="2">Membrane protein-like protein</fullName>
    </submittedName>
</protein>
<dbReference type="eggNOG" id="COG4485">
    <property type="taxonomic scope" value="Bacteria"/>
</dbReference>
<name>D1C4Q4_SPHTD</name>
<feature type="transmembrane region" description="Helical" evidence="1">
    <location>
        <begin position="391"/>
        <end position="412"/>
    </location>
</feature>
<feature type="transmembrane region" description="Helical" evidence="1">
    <location>
        <begin position="230"/>
        <end position="248"/>
    </location>
</feature>
<dbReference type="PANTHER" id="PTHR38454">
    <property type="entry name" value="INTEGRAL MEMBRANE PROTEIN-RELATED"/>
    <property type="match status" value="1"/>
</dbReference>